<dbReference type="AlphaFoldDB" id="A0A9X2EFK1"/>
<dbReference type="EMBL" id="JAMSHT010000001">
    <property type="protein sequence ID" value="MCM8556491.1"/>
    <property type="molecule type" value="Genomic_DNA"/>
</dbReference>
<evidence type="ECO:0000313" key="2">
    <source>
        <dbReference type="Proteomes" id="UP001155128"/>
    </source>
</evidence>
<organism evidence="1 2">
    <name type="scientific">Sphingomicrobium sediminis</name>
    <dbReference type="NCBI Taxonomy" id="2950949"/>
    <lineage>
        <taxon>Bacteria</taxon>
        <taxon>Pseudomonadati</taxon>
        <taxon>Pseudomonadota</taxon>
        <taxon>Alphaproteobacteria</taxon>
        <taxon>Sphingomonadales</taxon>
        <taxon>Sphingomonadaceae</taxon>
        <taxon>Sphingomicrobium</taxon>
    </lineage>
</organism>
<comment type="caution">
    <text evidence="1">The sequence shown here is derived from an EMBL/GenBank/DDBJ whole genome shotgun (WGS) entry which is preliminary data.</text>
</comment>
<reference evidence="1" key="1">
    <citation type="submission" date="2022-06" db="EMBL/GenBank/DDBJ databases">
        <title>Sphingomicrobium sedimins sp. nov., a marine bacterium isolated from tidal flat.</title>
        <authorList>
            <person name="Kim C.-H."/>
            <person name="Yoo Y."/>
            <person name="Kim J.-J."/>
        </authorList>
    </citation>
    <scope>NUCLEOTIDE SEQUENCE</scope>
    <source>
        <strain evidence="1">GRR-S6-50</strain>
    </source>
</reference>
<accession>A0A9X2EFK1</accession>
<name>A0A9X2EFK1_9SPHN</name>
<dbReference type="Proteomes" id="UP001155128">
    <property type="component" value="Unassembled WGS sequence"/>
</dbReference>
<proteinExistence type="predicted"/>
<evidence type="ECO:0000313" key="1">
    <source>
        <dbReference type="EMBL" id="MCM8556491.1"/>
    </source>
</evidence>
<protein>
    <submittedName>
        <fullName evidence="1">Uncharacterized protein</fullName>
    </submittedName>
</protein>
<sequence length="110" mass="12608">MERMRYPVTPDGRYFMVRGRLWRMSDPGLLPDEKDALVRDLMRARADKGRAMVSGDDEAFIVAKRAIDEAKRALGERGPVWWDDGAPDLNRKMAKNTPYADWAAEQVEPN</sequence>
<gene>
    <name evidence="1" type="ORF">NDO55_01485</name>
</gene>
<keyword evidence="2" id="KW-1185">Reference proteome</keyword>